<name>A0A2S4VIN6_9BASI</name>
<sequence>MGHNSNTNNSLSTRITAIRKNNINQTGTIYCIECGATPVCLGNWCQSCVNASACIPSTLPAVAFQPPTKKSTLPAVAIQPPTNKPKSAHEIVRLKRQEAIQQALSFQSNAIPNPVTQSQPSQNLAIANSQAVMAQFSASSSQVISTIPSEPHLSVGPYESVRLSRILPYNRPQVIKGAKAPNGPASKGIISSVSTPQKISVPCGFEMWYKGRFTTGQAVIPTNQFILWADPTSFSSLINTLCNKYNGSIKLVTGPNRIEQNYESFVDFLKREKAIDLIFDWDAFLRDQLDLEELNGMKDATQKYSLQSGISQSNPEKRDPISEDEYNGSNSSLPSGDFSTCSKVKNGTKTEKHPVDKHSKVMIKNSTSRSTSKPTKLIDNEIKLCQPNTMELDDGLVFIRITPPWISNPILNPQDLSWDRFGTPENSLSLRISKDSNWVNGVRCELNLDGLNTTQRICLYRVNYQNCLKLKSTSKIISAEILNLGTVFPMIVKYNRLQIDPNREQVFRVCDKAKTIMNGFPVHHDFETRSQSNDKFIPGQDDDMLPGRVDSPDYSFYNPTLQLAEDEPSHILHGGENTGTIITHFKGNAPFIARPRVIDLNPSSHWAHGVNTKNIISDFVQKHICTQACKRLGLPDLEEIHWSPKCGITNRESRSASINTQKRILKTSN</sequence>
<evidence type="ECO:0000313" key="2">
    <source>
        <dbReference type="EMBL" id="POW09402.1"/>
    </source>
</evidence>
<dbReference type="VEuPathDB" id="FungiDB:PSHT_14678"/>
<dbReference type="Proteomes" id="UP000239156">
    <property type="component" value="Unassembled WGS sequence"/>
</dbReference>
<gene>
    <name evidence="2" type="ORF">PSTT_06781</name>
</gene>
<feature type="compositionally biased region" description="Basic and acidic residues" evidence="1">
    <location>
        <begin position="348"/>
        <end position="359"/>
    </location>
</feature>
<feature type="region of interest" description="Disordered" evidence="1">
    <location>
        <begin position="305"/>
        <end position="374"/>
    </location>
</feature>
<feature type="compositionally biased region" description="Polar residues" evidence="1">
    <location>
        <begin position="364"/>
        <end position="374"/>
    </location>
</feature>
<accession>A0A2S4VIN6</accession>
<proteinExistence type="predicted"/>
<dbReference type="EMBL" id="PKSL01000055">
    <property type="protein sequence ID" value="POW09402.1"/>
    <property type="molecule type" value="Genomic_DNA"/>
</dbReference>
<dbReference type="VEuPathDB" id="FungiDB:PSTT_06781"/>
<evidence type="ECO:0000256" key="1">
    <source>
        <dbReference type="SAM" id="MobiDB-lite"/>
    </source>
</evidence>
<evidence type="ECO:0000313" key="3">
    <source>
        <dbReference type="Proteomes" id="UP000239156"/>
    </source>
</evidence>
<organism evidence="2 3">
    <name type="scientific">Puccinia striiformis</name>
    <dbReference type="NCBI Taxonomy" id="27350"/>
    <lineage>
        <taxon>Eukaryota</taxon>
        <taxon>Fungi</taxon>
        <taxon>Dikarya</taxon>
        <taxon>Basidiomycota</taxon>
        <taxon>Pucciniomycotina</taxon>
        <taxon>Pucciniomycetes</taxon>
        <taxon>Pucciniales</taxon>
        <taxon>Pucciniaceae</taxon>
        <taxon>Puccinia</taxon>
    </lineage>
</organism>
<feature type="compositionally biased region" description="Polar residues" evidence="1">
    <location>
        <begin position="305"/>
        <end position="314"/>
    </location>
</feature>
<dbReference type="AlphaFoldDB" id="A0A2S4VIN6"/>
<evidence type="ECO:0008006" key="4">
    <source>
        <dbReference type="Google" id="ProtNLM"/>
    </source>
</evidence>
<comment type="caution">
    <text evidence="2">The sequence shown here is derived from an EMBL/GenBank/DDBJ whole genome shotgun (WGS) entry which is preliminary data.</text>
</comment>
<feature type="compositionally biased region" description="Polar residues" evidence="1">
    <location>
        <begin position="327"/>
        <end position="347"/>
    </location>
</feature>
<dbReference type="Gene3D" id="3.20.200.10">
    <property type="entry name" value="MHCK/EF2 kinase"/>
    <property type="match status" value="1"/>
</dbReference>
<keyword evidence="3" id="KW-1185">Reference proteome</keyword>
<protein>
    <recommendedName>
        <fullName evidence="4">Alpha-type protein kinase domain-containing protein</fullName>
    </recommendedName>
</protein>
<reference evidence="2" key="1">
    <citation type="submission" date="2017-12" db="EMBL/GenBank/DDBJ databases">
        <title>Gene loss provides genomic basis for host adaptation in cereal stripe rust fungi.</title>
        <authorList>
            <person name="Xia C."/>
        </authorList>
    </citation>
    <scope>NUCLEOTIDE SEQUENCE [LARGE SCALE GENOMIC DNA]</scope>
    <source>
        <strain evidence="2">93-210</strain>
    </source>
</reference>